<evidence type="ECO:0000313" key="2">
    <source>
        <dbReference type="EMBL" id="CAL1372090.1"/>
    </source>
</evidence>
<dbReference type="PANTHER" id="PTHR33116">
    <property type="entry name" value="REVERSE TRANSCRIPTASE ZINC-BINDING DOMAIN-CONTAINING PROTEIN-RELATED-RELATED"/>
    <property type="match status" value="1"/>
</dbReference>
<keyword evidence="3" id="KW-1185">Reference proteome</keyword>
<dbReference type="SUPFAM" id="SSF56672">
    <property type="entry name" value="DNA/RNA polymerases"/>
    <property type="match status" value="1"/>
</dbReference>
<feature type="domain" description="Reverse transcriptase" evidence="1">
    <location>
        <begin position="366"/>
        <end position="644"/>
    </location>
</feature>
<dbReference type="Gene3D" id="3.60.10.10">
    <property type="entry name" value="Endonuclease/exonuclease/phosphatase"/>
    <property type="match status" value="1"/>
</dbReference>
<proteinExistence type="predicted"/>
<dbReference type="Pfam" id="PF03372">
    <property type="entry name" value="Exo_endo_phos"/>
    <property type="match status" value="1"/>
</dbReference>
<protein>
    <recommendedName>
        <fullName evidence="1">Reverse transcriptase domain-containing protein</fullName>
    </recommendedName>
</protein>
<dbReference type="PANTHER" id="PTHR33116:SF78">
    <property type="entry name" value="OS12G0587133 PROTEIN"/>
    <property type="match status" value="1"/>
</dbReference>
<dbReference type="Pfam" id="PF00078">
    <property type="entry name" value="RVT_1"/>
    <property type="match status" value="1"/>
</dbReference>
<sequence>MYQELKSKVDPSLPWLAVGDFNAILNSSESSTSGTLGETASQFSTWITDMKLIDHRVLGPWYTWSNKQEENPIARRLDRALVSESWLETYPRSSVRILLPGLSDHCGVLVSLDSGIKTLPRPFKYFSFWKLHPDYERLVTEGWVCPTTGSAMAKLYQKLRNIKGRLQKLNREHCSDIHERVKMAWQELTRAQLEVLERPASSAFQAEKRCMVQLQELQQAEASYNQQKSRQSWVNSGDSNSAFFHSMVKTRQAKNTIRQLISDSGAVLEDIEEIGQEAVQFYKGLLGTRNGELKRVTVSTLRQLLVNHLVEGESAGLCDMVTADEVYRVVKNMKKGKAPGPDGFTAEFFKEHWGLVGEEVTMATQEFFVTGRMRKEVNCTILALIPKVPNANTMKNFRPISCCNLVYKCISKIIANRLKKVLPKIISPNQSAFIKGRLITDNIIMANELVKWYRRKNISPRCALKIDIMKAFDSVDWDYLYCVLLAMGIPDKFVNWIKGCLESTSFTVCVNGGLTGHFTAKKGLRQGCPLSPYLFAASMEVLSCMFNRAASRSVLPYHPQCSRIGLTHLCFADDLLVFTKGTVEGVTVIADILQKFYLVSGLQCNPNKSEIFSAGVTEELQNALVQHSGFKEGALPVRYLGLPLNAGKLTVADCQNLVNRIAGRIQGWQPKLLSYAGKIELVISVLASMTQYWMQVILLPKKIIKEIESLCSQFLWGELERKKRAKVAWKTVALPRVEGGMGFKDLHSWNKACLVRHFWGILAMQETLWIAWLHAYRLRHQSIWEIQTRGSWIWNKILKIRDLVAGRLYLTDRGIEWDGELMQHFKISRVWHSLRPRGNLVQWSELVWKGGIPKNSVLTWLVLLNPE</sequence>
<gene>
    <name evidence="2" type="ORF">LTRI10_LOCUS14115</name>
</gene>
<dbReference type="InterPro" id="IPR036691">
    <property type="entry name" value="Endo/exonu/phosph_ase_sf"/>
</dbReference>
<dbReference type="CDD" id="cd01650">
    <property type="entry name" value="RT_nLTR_like"/>
    <property type="match status" value="1"/>
</dbReference>
<dbReference type="InterPro" id="IPR005135">
    <property type="entry name" value="Endo/exonuclease/phosphatase"/>
</dbReference>
<name>A0AAV2DEV3_9ROSI</name>
<dbReference type="SUPFAM" id="SSF56219">
    <property type="entry name" value="DNase I-like"/>
    <property type="match status" value="1"/>
</dbReference>
<organism evidence="2 3">
    <name type="scientific">Linum trigynum</name>
    <dbReference type="NCBI Taxonomy" id="586398"/>
    <lineage>
        <taxon>Eukaryota</taxon>
        <taxon>Viridiplantae</taxon>
        <taxon>Streptophyta</taxon>
        <taxon>Embryophyta</taxon>
        <taxon>Tracheophyta</taxon>
        <taxon>Spermatophyta</taxon>
        <taxon>Magnoliopsida</taxon>
        <taxon>eudicotyledons</taxon>
        <taxon>Gunneridae</taxon>
        <taxon>Pentapetalae</taxon>
        <taxon>rosids</taxon>
        <taxon>fabids</taxon>
        <taxon>Malpighiales</taxon>
        <taxon>Linaceae</taxon>
        <taxon>Linum</taxon>
    </lineage>
</organism>
<accession>A0AAV2DEV3</accession>
<dbReference type="Proteomes" id="UP001497516">
    <property type="component" value="Chromosome 2"/>
</dbReference>
<dbReference type="EMBL" id="OZ034815">
    <property type="protein sequence ID" value="CAL1372090.1"/>
    <property type="molecule type" value="Genomic_DNA"/>
</dbReference>
<dbReference type="InterPro" id="IPR000477">
    <property type="entry name" value="RT_dom"/>
</dbReference>
<dbReference type="InterPro" id="IPR043502">
    <property type="entry name" value="DNA/RNA_pol_sf"/>
</dbReference>
<dbReference type="GO" id="GO:0003824">
    <property type="term" value="F:catalytic activity"/>
    <property type="evidence" value="ECO:0007669"/>
    <property type="project" value="InterPro"/>
</dbReference>
<evidence type="ECO:0000313" key="3">
    <source>
        <dbReference type="Proteomes" id="UP001497516"/>
    </source>
</evidence>
<reference evidence="2 3" key="1">
    <citation type="submission" date="2024-04" db="EMBL/GenBank/DDBJ databases">
        <authorList>
            <person name="Fracassetti M."/>
        </authorList>
    </citation>
    <scope>NUCLEOTIDE SEQUENCE [LARGE SCALE GENOMIC DNA]</scope>
</reference>
<evidence type="ECO:0000259" key="1">
    <source>
        <dbReference type="PROSITE" id="PS50878"/>
    </source>
</evidence>
<dbReference type="AlphaFoldDB" id="A0AAV2DEV3"/>
<dbReference type="PROSITE" id="PS50878">
    <property type="entry name" value="RT_POL"/>
    <property type="match status" value="1"/>
</dbReference>